<dbReference type="Proteomes" id="UP000046393">
    <property type="component" value="Unplaced"/>
</dbReference>
<evidence type="ECO:0000313" key="1">
    <source>
        <dbReference type="Proteomes" id="UP000046393"/>
    </source>
</evidence>
<sequence length="95" mass="10974">MRLIWINLAKRPTNRRCFINCPLVNGLLIDRNVYDGDDDDDDDVNQQFCRSSVMLYSSSCSVSIHGKDYLLTQRIEAVRDAVQRTVQVEVYDGIF</sequence>
<accession>A0A0N5B0E4</accession>
<reference evidence="2" key="1">
    <citation type="submission" date="2017-02" db="UniProtKB">
        <authorList>
            <consortium name="WormBaseParasite"/>
        </authorList>
    </citation>
    <scope>IDENTIFICATION</scope>
</reference>
<proteinExistence type="predicted"/>
<organism evidence="1 2">
    <name type="scientific">Syphacia muris</name>
    <dbReference type="NCBI Taxonomy" id="451379"/>
    <lineage>
        <taxon>Eukaryota</taxon>
        <taxon>Metazoa</taxon>
        <taxon>Ecdysozoa</taxon>
        <taxon>Nematoda</taxon>
        <taxon>Chromadorea</taxon>
        <taxon>Rhabditida</taxon>
        <taxon>Spirurina</taxon>
        <taxon>Oxyuridomorpha</taxon>
        <taxon>Oxyuroidea</taxon>
        <taxon>Oxyuridae</taxon>
        <taxon>Syphacia</taxon>
    </lineage>
</organism>
<name>A0A0N5B0E4_9BILA</name>
<keyword evidence="1" id="KW-1185">Reference proteome</keyword>
<protein>
    <submittedName>
        <fullName evidence="2">Uncharacterized protein</fullName>
    </submittedName>
</protein>
<dbReference type="AlphaFoldDB" id="A0A0N5B0E4"/>
<evidence type="ECO:0000313" key="2">
    <source>
        <dbReference type="WBParaSite" id="SMUV_0001074601-mRNA-1"/>
    </source>
</evidence>
<dbReference type="WBParaSite" id="SMUV_0001074601-mRNA-1">
    <property type="protein sequence ID" value="SMUV_0001074601-mRNA-1"/>
    <property type="gene ID" value="SMUV_0001074601"/>
</dbReference>